<feature type="region of interest" description="Disordered" evidence="1">
    <location>
        <begin position="903"/>
        <end position="926"/>
    </location>
</feature>
<dbReference type="GO" id="GO:0006623">
    <property type="term" value="P:protein targeting to vacuole"/>
    <property type="evidence" value="ECO:0007669"/>
    <property type="project" value="TreeGrafter"/>
</dbReference>
<sequence>MPISRSFILDDSLPDEGDSAAQVHINSQYKVRVSSLSLTLNKAKYPLAKIKIAGLTSLVNMRENNISVKGKLMKINLTDMSPHGKMYREKFTTCGEEALDFDYFRYGDPDPELRNDYDMNIKLRMSAVQYVHTKRFQSELMAFGNHFAQIQESLRRMRTVAAGNEVAEASTRATRVSLDISAGTPLMIFPKSSTSEDLLVANLGHMTLKNQFLFVGEEGTILRGLSSEEEDDELEIINDKSSVSGADEQPCLLDHMDVELVDIDLFSAVSFLQEGDTFSYKRQGNKLFKETCKLDLMIERNLDWARTRAVPDMSIWGALSSMHVNLDYSQYGLILGFLNQNLGEPLEAFERPSSFVADPLEEKTSTETNLWTTIKMIIDLVNVKVELLPSTSLHERKTFIEPSCFSFAKIDFIKSKFVFEGFSDWSKTMDLVSQDVLLHDTRNEGSNDRYFKEVLRPGKRLAVSQTGRRDNALMFEVHYRDSPTRTSMTFIFNNSRITLLLDAILDIYNFIMNNWDRPSQDKNEQAVATKQQSTDETTENGSIQQADQQPENKNQKSFEMKVNVSGSEFVALQNVDVEDTDAVILRMTAVLAWRPHYKSQKPLSCSVQSLEIFSCNLSCEDDTALSIIDPMAGLIELNAAERLHKRKTQGLLDATLESLPSLEVTLNSLNMRISYHDYKLFQRIAESLSKQLSKAIKKERAGSEPKVEEVESNPYVHGPSLKRLQELGFDESDCVRALDACRGDVESAATWLLLNAKPSRPAEQLTGTENKSKLSGFEIRANSICVCLIDDCGDNDVPLVELLLQNLYFWYELHGVSDSSAQCTLSSDYYNRSVSGWEPLVEPWKCQVHWQKQRRTLNTPENLLVKVDAADRLDLNITSSLIAMIQNTLKNWSEDYYGPAFLDSSPSKRDPGPQQDDVPSESSSTEVVAAGHFRKRAPFVPFLLRNETGCSLHFATVTSSPSKVVMTTTGLVFSGRVHNSNISDSSKKLSEWRELLPGDEVPFEFKQSREKQRHKETHELKVHQLVVQLEGWEQVSPVSVDKVGAFFRQAMPAKGGSKSVRLNPARVVFDIKLENGAQKVVTVKSALVLKNKTDFPLEVKLELPKELWMTLNEEHYATAKRMISASSTKTFNKARSTQIAKFTKLTSFGRTHRRQEDLASHPLQRTVINMSARRLTPVEEDVLALGLNFAVVPRVLPKEEFVQRLEPKLYHMTNDEASNIRVQITEVLRRATLPASNLTKNKKDALKNLRAD</sequence>
<dbReference type="InterPro" id="IPR026847">
    <property type="entry name" value="VPS13"/>
</dbReference>
<evidence type="ECO:0000256" key="1">
    <source>
        <dbReference type="SAM" id="MobiDB-lite"/>
    </source>
</evidence>
<dbReference type="InterPro" id="IPR041969">
    <property type="entry name" value="VP13D_UBA"/>
</dbReference>
<dbReference type="PANTHER" id="PTHR16166">
    <property type="entry name" value="VACUOLAR PROTEIN SORTING-ASSOCIATED PROTEIN VPS13"/>
    <property type="match status" value="1"/>
</dbReference>
<gene>
    <name evidence="2" type="ORF">PACLA_8A049533</name>
</gene>
<evidence type="ECO:0000313" key="2">
    <source>
        <dbReference type="EMBL" id="CAB4017353.1"/>
    </source>
</evidence>
<protein>
    <submittedName>
        <fullName evidence="2">Vacuolar sorting-associated 13D-like isoform X1</fullName>
    </submittedName>
</protein>
<dbReference type="InterPro" id="IPR009543">
    <property type="entry name" value="VPS13_VAB"/>
</dbReference>
<dbReference type="SMART" id="SM00165">
    <property type="entry name" value="UBA"/>
    <property type="match status" value="1"/>
</dbReference>
<dbReference type="Pfam" id="PF25036">
    <property type="entry name" value="VPS13_VAB"/>
    <property type="match status" value="1"/>
</dbReference>
<dbReference type="Proteomes" id="UP001152795">
    <property type="component" value="Unassembled WGS sequence"/>
</dbReference>
<accession>A0A7D9J0D0</accession>
<dbReference type="PANTHER" id="PTHR16166:SF141">
    <property type="entry name" value="INTERMEMBRANE LIPID TRANSFER PROTEIN VPS13D"/>
    <property type="match status" value="1"/>
</dbReference>
<organism evidence="2 3">
    <name type="scientific">Paramuricea clavata</name>
    <name type="common">Red gorgonian</name>
    <name type="synonym">Violescent sea-whip</name>
    <dbReference type="NCBI Taxonomy" id="317549"/>
    <lineage>
        <taxon>Eukaryota</taxon>
        <taxon>Metazoa</taxon>
        <taxon>Cnidaria</taxon>
        <taxon>Anthozoa</taxon>
        <taxon>Octocorallia</taxon>
        <taxon>Malacalcyonacea</taxon>
        <taxon>Plexauridae</taxon>
        <taxon>Paramuricea</taxon>
    </lineage>
</organism>
<proteinExistence type="predicted"/>
<keyword evidence="3" id="KW-1185">Reference proteome</keyword>
<dbReference type="Pfam" id="PF25033">
    <property type="entry name" value="VPS13_M"/>
    <property type="match status" value="1"/>
</dbReference>
<dbReference type="CDD" id="cd14306">
    <property type="entry name" value="UBA_VP13D"/>
    <property type="match status" value="1"/>
</dbReference>
<dbReference type="GO" id="GO:0045053">
    <property type="term" value="P:protein retention in Golgi apparatus"/>
    <property type="evidence" value="ECO:0007669"/>
    <property type="project" value="TreeGrafter"/>
</dbReference>
<dbReference type="GO" id="GO:0007005">
    <property type="term" value="P:mitochondrion organization"/>
    <property type="evidence" value="ECO:0007669"/>
    <property type="project" value="TreeGrafter"/>
</dbReference>
<comment type="caution">
    <text evidence="2">The sequence shown here is derived from an EMBL/GenBank/DDBJ whole genome shotgun (WGS) entry which is preliminary data.</text>
</comment>
<dbReference type="PROSITE" id="PS50030">
    <property type="entry name" value="UBA"/>
    <property type="match status" value="1"/>
</dbReference>
<evidence type="ECO:0000313" key="3">
    <source>
        <dbReference type="Proteomes" id="UP001152795"/>
    </source>
</evidence>
<dbReference type="AlphaFoldDB" id="A0A7D9J0D0"/>
<feature type="compositionally biased region" description="Polar residues" evidence="1">
    <location>
        <begin position="526"/>
        <end position="552"/>
    </location>
</feature>
<dbReference type="EMBL" id="CACRXK020009512">
    <property type="protein sequence ID" value="CAB4017353.1"/>
    <property type="molecule type" value="Genomic_DNA"/>
</dbReference>
<name>A0A7D9J0D0_PARCT</name>
<dbReference type="InterPro" id="IPR015940">
    <property type="entry name" value="UBA"/>
</dbReference>
<dbReference type="SUPFAM" id="SSF46934">
    <property type="entry name" value="UBA-like"/>
    <property type="match status" value="1"/>
</dbReference>
<reference evidence="2" key="1">
    <citation type="submission" date="2020-04" db="EMBL/GenBank/DDBJ databases">
        <authorList>
            <person name="Alioto T."/>
            <person name="Alioto T."/>
            <person name="Gomez Garrido J."/>
        </authorList>
    </citation>
    <scope>NUCLEOTIDE SEQUENCE</scope>
    <source>
        <strain evidence="2">A484AB</strain>
    </source>
</reference>
<dbReference type="InterPro" id="IPR009060">
    <property type="entry name" value="UBA-like_sf"/>
</dbReference>
<dbReference type="OrthoDB" id="272810at2759"/>
<dbReference type="InterPro" id="IPR056747">
    <property type="entry name" value="VPS13-like_M"/>
</dbReference>
<dbReference type="Gene3D" id="1.10.8.10">
    <property type="entry name" value="DNA helicase RuvA subunit, C-terminal domain"/>
    <property type="match status" value="1"/>
</dbReference>
<feature type="region of interest" description="Disordered" evidence="1">
    <location>
        <begin position="522"/>
        <end position="555"/>
    </location>
</feature>